<proteinExistence type="predicted"/>
<sequence>MPRQRSEKYYYETVVFEVEERIYRVCRYGFVNWSQSIFCDMFSLPQPEEDKREGDRDENPIKLSGCTKEEFESLLELMYPSEGPGIPIFSKEQWTNILKLARLWDMPKPARIAISKLNELSLTPIEMVTLGKAYAVPEWLKEGYTTLIEDVHGSPLERLMTLGMEIACRILWAQNQVHIRRESIGSTRYCGRCIHPPSGGRPRLRVAALLNGQYYCDYCEIDPTGNEEYGLYG</sequence>
<feature type="domain" description="BTB" evidence="1">
    <location>
        <begin position="10"/>
        <end position="117"/>
    </location>
</feature>
<dbReference type="AlphaFoldDB" id="A0A4Y7SXR7"/>
<evidence type="ECO:0000313" key="3">
    <source>
        <dbReference type="Proteomes" id="UP000298030"/>
    </source>
</evidence>
<dbReference type="EMBL" id="QPFP01000048">
    <property type="protein sequence ID" value="TEB26414.1"/>
    <property type="molecule type" value="Genomic_DNA"/>
</dbReference>
<organism evidence="2 3">
    <name type="scientific">Coprinellus micaceus</name>
    <name type="common">Glistening ink-cap mushroom</name>
    <name type="synonym">Coprinus micaceus</name>
    <dbReference type="NCBI Taxonomy" id="71717"/>
    <lineage>
        <taxon>Eukaryota</taxon>
        <taxon>Fungi</taxon>
        <taxon>Dikarya</taxon>
        <taxon>Basidiomycota</taxon>
        <taxon>Agaricomycotina</taxon>
        <taxon>Agaricomycetes</taxon>
        <taxon>Agaricomycetidae</taxon>
        <taxon>Agaricales</taxon>
        <taxon>Agaricineae</taxon>
        <taxon>Psathyrellaceae</taxon>
        <taxon>Coprinellus</taxon>
    </lineage>
</organism>
<accession>A0A4Y7SXR7</accession>
<dbReference type="SUPFAM" id="SSF54695">
    <property type="entry name" value="POZ domain"/>
    <property type="match status" value="1"/>
</dbReference>
<keyword evidence="3" id="KW-1185">Reference proteome</keyword>
<dbReference type="Proteomes" id="UP000298030">
    <property type="component" value="Unassembled WGS sequence"/>
</dbReference>
<evidence type="ECO:0000313" key="2">
    <source>
        <dbReference type="EMBL" id="TEB26414.1"/>
    </source>
</evidence>
<reference evidence="2 3" key="1">
    <citation type="journal article" date="2019" name="Nat. Ecol. Evol.">
        <title>Megaphylogeny resolves global patterns of mushroom evolution.</title>
        <authorList>
            <person name="Varga T."/>
            <person name="Krizsan K."/>
            <person name="Foldi C."/>
            <person name="Dima B."/>
            <person name="Sanchez-Garcia M."/>
            <person name="Sanchez-Ramirez S."/>
            <person name="Szollosi G.J."/>
            <person name="Szarkandi J.G."/>
            <person name="Papp V."/>
            <person name="Albert L."/>
            <person name="Andreopoulos W."/>
            <person name="Angelini C."/>
            <person name="Antonin V."/>
            <person name="Barry K.W."/>
            <person name="Bougher N.L."/>
            <person name="Buchanan P."/>
            <person name="Buyck B."/>
            <person name="Bense V."/>
            <person name="Catcheside P."/>
            <person name="Chovatia M."/>
            <person name="Cooper J."/>
            <person name="Damon W."/>
            <person name="Desjardin D."/>
            <person name="Finy P."/>
            <person name="Geml J."/>
            <person name="Haridas S."/>
            <person name="Hughes K."/>
            <person name="Justo A."/>
            <person name="Karasinski D."/>
            <person name="Kautmanova I."/>
            <person name="Kiss B."/>
            <person name="Kocsube S."/>
            <person name="Kotiranta H."/>
            <person name="LaButti K.M."/>
            <person name="Lechner B.E."/>
            <person name="Liimatainen K."/>
            <person name="Lipzen A."/>
            <person name="Lukacs Z."/>
            <person name="Mihaltcheva S."/>
            <person name="Morgado L.N."/>
            <person name="Niskanen T."/>
            <person name="Noordeloos M.E."/>
            <person name="Ohm R.A."/>
            <person name="Ortiz-Santana B."/>
            <person name="Ovrebo C."/>
            <person name="Racz N."/>
            <person name="Riley R."/>
            <person name="Savchenko A."/>
            <person name="Shiryaev A."/>
            <person name="Soop K."/>
            <person name="Spirin V."/>
            <person name="Szebenyi C."/>
            <person name="Tomsovsky M."/>
            <person name="Tulloss R.E."/>
            <person name="Uehling J."/>
            <person name="Grigoriev I.V."/>
            <person name="Vagvolgyi C."/>
            <person name="Papp T."/>
            <person name="Martin F.M."/>
            <person name="Miettinen O."/>
            <person name="Hibbett D.S."/>
            <person name="Nagy L.G."/>
        </authorList>
    </citation>
    <scope>NUCLEOTIDE SEQUENCE [LARGE SCALE GENOMIC DNA]</scope>
    <source>
        <strain evidence="2 3">FP101781</strain>
    </source>
</reference>
<dbReference type="OrthoDB" id="2593747at2759"/>
<dbReference type="Pfam" id="PF00651">
    <property type="entry name" value="BTB"/>
    <property type="match status" value="1"/>
</dbReference>
<dbReference type="CDD" id="cd18186">
    <property type="entry name" value="BTB_POZ_ZBTB_KLHL-like"/>
    <property type="match status" value="1"/>
</dbReference>
<comment type="caution">
    <text evidence="2">The sequence shown here is derived from an EMBL/GenBank/DDBJ whole genome shotgun (WGS) entry which is preliminary data.</text>
</comment>
<dbReference type="InterPro" id="IPR011333">
    <property type="entry name" value="SKP1/BTB/POZ_sf"/>
</dbReference>
<protein>
    <recommendedName>
        <fullName evidence="1">BTB domain-containing protein</fullName>
    </recommendedName>
</protein>
<gene>
    <name evidence="2" type="ORF">FA13DRAFT_1737344</name>
</gene>
<evidence type="ECO:0000259" key="1">
    <source>
        <dbReference type="Pfam" id="PF00651"/>
    </source>
</evidence>
<dbReference type="InterPro" id="IPR000210">
    <property type="entry name" value="BTB/POZ_dom"/>
</dbReference>
<dbReference type="Gene3D" id="3.30.710.10">
    <property type="entry name" value="Potassium Channel Kv1.1, Chain A"/>
    <property type="match status" value="1"/>
</dbReference>
<name>A0A4Y7SXR7_COPMI</name>